<sequence length="372" mass="42210">MAASLKRAPLLGSLLKRRGSAPAALHQQQLLPTSSVSALQPKVEALACPFHSPHALSALPGPTKWPLVGSLFDILRKGGLKKQHETLADYHHKFGKIFRMKLGAFDSVHIGAPCLLEALYRKESTYPQRLEIKPWKAYRDYRDEGYGLLILEGKDWQRVRSAFQQKLMKPTEIVKLDSKINETANSLLWALYNISRNPHVQEKLLEEIQSVLGPGESPSAEHLKKMSYLKACLKESMRLTPSVPFTTRTLDKETVLGDYALPKGTVLMLNSHILGCSEENFSDWTQFKPERWLQKNINPFTHIPFGIGKRMCIGRRLAELQLHLALCWVVRKYQVIATDDKPVETLHSGLLIPNREIPVAFRIRSDTVKRKQ</sequence>
<evidence type="ECO:0000256" key="3">
    <source>
        <dbReference type="ARBA" id="ARBA00022617"/>
    </source>
</evidence>
<evidence type="ECO:0000256" key="7">
    <source>
        <dbReference type="ARBA" id="ARBA00023033"/>
    </source>
</evidence>
<dbReference type="InterPro" id="IPR002949">
    <property type="entry name" value="Cyt_P450_E_CYP24A_mit"/>
</dbReference>
<dbReference type="InterPro" id="IPR001128">
    <property type="entry name" value="Cyt_P450"/>
</dbReference>
<keyword evidence="4 8" id="KW-0479">Metal-binding</keyword>
<keyword evidence="9" id="KW-1185">Reference proteome</keyword>
<dbReference type="InterPro" id="IPR036396">
    <property type="entry name" value="Cyt_P450_sf"/>
</dbReference>
<keyword evidence="6 8" id="KW-0408">Iron</keyword>
<comment type="cofactor">
    <cofactor evidence="1">
        <name>heme</name>
        <dbReference type="ChEBI" id="CHEBI:30413"/>
    </cofactor>
</comment>
<dbReference type="Pfam" id="PF00067">
    <property type="entry name" value="p450"/>
    <property type="match status" value="1"/>
</dbReference>
<dbReference type="InterPro" id="IPR050479">
    <property type="entry name" value="CYP11_CYP27_families"/>
</dbReference>
<dbReference type="SUPFAM" id="SSF48264">
    <property type="entry name" value="Cytochrome P450"/>
    <property type="match status" value="2"/>
</dbReference>
<evidence type="ECO:0000256" key="6">
    <source>
        <dbReference type="ARBA" id="ARBA00023004"/>
    </source>
</evidence>
<gene>
    <name evidence="10" type="primary">LOC107119104</name>
</gene>
<dbReference type="PANTHER" id="PTHR24279:SF125">
    <property type="entry name" value="CYTOCHROME P450 FAMILY 24 SUBFAMILY A MEMBER 1"/>
    <property type="match status" value="1"/>
</dbReference>
<evidence type="ECO:0000256" key="8">
    <source>
        <dbReference type="RuleBase" id="RU000461"/>
    </source>
</evidence>
<dbReference type="InterPro" id="IPR017972">
    <property type="entry name" value="Cyt_P450_CS"/>
</dbReference>
<evidence type="ECO:0000256" key="5">
    <source>
        <dbReference type="ARBA" id="ARBA00023002"/>
    </source>
</evidence>
<dbReference type="PANTHER" id="PTHR24279">
    <property type="entry name" value="CYTOCHROME P450"/>
    <property type="match status" value="1"/>
</dbReference>
<dbReference type="PROSITE" id="PS00086">
    <property type="entry name" value="CYTOCHROME_P450"/>
    <property type="match status" value="1"/>
</dbReference>
<dbReference type="Gene3D" id="1.10.630.10">
    <property type="entry name" value="Cytochrome P450"/>
    <property type="match status" value="2"/>
</dbReference>
<protein>
    <submittedName>
        <fullName evidence="10">1,25-dihydroxyvitamin D(3) 24-hydroxylase, mitochondrial</fullName>
    </submittedName>
</protein>
<evidence type="ECO:0000313" key="9">
    <source>
        <dbReference type="Proteomes" id="UP000694871"/>
    </source>
</evidence>
<keyword evidence="7 8" id="KW-0503">Monooxygenase</keyword>
<comment type="similarity">
    <text evidence="2 8">Belongs to the cytochrome P450 family.</text>
</comment>
<keyword evidence="3 8" id="KW-0349">Heme</keyword>
<organism evidence="9 10">
    <name type="scientific">Gekko japonicus</name>
    <name type="common">Schlegel's Japanese gecko</name>
    <dbReference type="NCBI Taxonomy" id="146911"/>
    <lineage>
        <taxon>Eukaryota</taxon>
        <taxon>Metazoa</taxon>
        <taxon>Chordata</taxon>
        <taxon>Craniata</taxon>
        <taxon>Vertebrata</taxon>
        <taxon>Euteleostomi</taxon>
        <taxon>Lepidosauria</taxon>
        <taxon>Squamata</taxon>
        <taxon>Bifurcata</taxon>
        <taxon>Gekkota</taxon>
        <taxon>Gekkonidae</taxon>
        <taxon>Gekkoninae</taxon>
        <taxon>Gekko</taxon>
    </lineage>
</organism>
<dbReference type="RefSeq" id="XP_015277032.1">
    <property type="nucleotide sequence ID" value="XM_015421546.1"/>
</dbReference>
<evidence type="ECO:0000256" key="1">
    <source>
        <dbReference type="ARBA" id="ARBA00001971"/>
    </source>
</evidence>
<keyword evidence="5 8" id="KW-0560">Oxidoreductase</keyword>
<dbReference type="GeneID" id="107119104"/>
<accession>A0ABM1KTJ5</accession>
<name>A0ABM1KTJ5_GEKJA</name>
<evidence type="ECO:0000256" key="4">
    <source>
        <dbReference type="ARBA" id="ARBA00022723"/>
    </source>
</evidence>
<reference evidence="10" key="1">
    <citation type="submission" date="2025-08" db="UniProtKB">
        <authorList>
            <consortium name="RefSeq"/>
        </authorList>
    </citation>
    <scope>IDENTIFICATION</scope>
</reference>
<evidence type="ECO:0000256" key="2">
    <source>
        <dbReference type="ARBA" id="ARBA00010617"/>
    </source>
</evidence>
<dbReference type="PRINTS" id="PR00385">
    <property type="entry name" value="P450"/>
</dbReference>
<evidence type="ECO:0000313" key="10">
    <source>
        <dbReference type="RefSeq" id="XP_015277032.1"/>
    </source>
</evidence>
<dbReference type="PRINTS" id="PR01238">
    <property type="entry name" value="MITP450CC24"/>
</dbReference>
<proteinExistence type="inferred from homology"/>
<dbReference type="Proteomes" id="UP000694871">
    <property type="component" value="Unplaced"/>
</dbReference>